<feature type="compositionally biased region" description="Basic and acidic residues" evidence="1">
    <location>
        <begin position="381"/>
        <end position="396"/>
    </location>
</feature>
<keyword evidence="3" id="KW-1185">Reference proteome</keyword>
<dbReference type="EMBL" id="CAJVRL010000038">
    <property type="protein sequence ID" value="CAG8950606.1"/>
    <property type="molecule type" value="Genomic_DNA"/>
</dbReference>
<feature type="compositionally biased region" description="Polar residues" evidence="1">
    <location>
        <begin position="261"/>
        <end position="270"/>
    </location>
</feature>
<feature type="region of interest" description="Disordered" evidence="1">
    <location>
        <begin position="213"/>
        <end position="297"/>
    </location>
</feature>
<gene>
    <name evidence="2" type="ORF">HYFRA_00002815</name>
</gene>
<name>A0A9N9KNW6_9HELO</name>
<evidence type="ECO:0000313" key="3">
    <source>
        <dbReference type="Proteomes" id="UP000696280"/>
    </source>
</evidence>
<organism evidence="2 3">
    <name type="scientific">Hymenoscyphus fraxineus</name>
    <dbReference type="NCBI Taxonomy" id="746836"/>
    <lineage>
        <taxon>Eukaryota</taxon>
        <taxon>Fungi</taxon>
        <taxon>Dikarya</taxon>
        <taxon>Ascomycota</taxon>
        <taxon>Pezizomycotina</taxon>
        <taxon>Leotiomycetes</taxon>
        <taxon>Helotiales</taxon>
        <taxon>Helotiaceae</taxon>
        <taxon>Hymenoscyphus</taxon>
    </lineage>
</organism>
<dbReference type="OrthoDB" id="194443at2759"/>
<accession>A0A9N9KNW6</accession>
<evidence type="ECO:0000256" key="1">
    <source>
        <dbReference type="SAM" id="MobiDB-lite"/>
    </source>
</evidence>
<reference evidence="2" key="1">
    <citation type="submission" date="2021-07" db="EMBL/GenBank/DDBJ databases">
        <authorList>
            <person name="Durling M."/>
        </authorList>
    </citation>
    <scope>NUCLEOTIDE SEQUENCE</scope>
</reference>
<feature type="compositionally biased region" description="Acidic residues" evidence="1">
    <location>
        <begin position="221"/>
        <end position="234"/>
    </location>
</feature>
<sequence length="482" mass="55212">MTKELTFKQYLEYVRGPAVNFAVGTGEDRKYHCLPKYILCHYSKYFERLLMEDNEVPDDETPKFDLPDERVLFFDTLFEFMLNKKVNDYFLVPKEDRIRRAAGDEAWSEEPLRCYERYIDTCMEFLQYAQNYDLGEMASDIVCPSLSIVWGFPSVAYNTRTFKMMQGIHDHPFILEDGVVLIRGSDIETIYAVTPEDHPLRAMATQAAVFATVESDKAPESEDDDFDPEDDDSDHENFGAGFEDESDDENDSHSRADSYGATVQSISTLDLNDGGADLEEDHLDEGDDSHSRTDWYDTQVLENDGLDLVEDDEEDEENIHSLPASSGTTVVENDTIDLEDFALELQDILLDLEIFVHDLELLTLNLDNGNLDPEEGDSNDNESHTVLEEEVSHVDEVEYPDLEEEDTLIEEVEDPNLEEEDSDDDGISHYSKDSYGTPVPKRVNQPYWKQKRNVPGFVDAFATCFERMNSRYDLLEQDFGGN</sequence>
<protein>
    <recommendedName>
        <fullName evidence="4">BTB domain-containing protein</fullName>
    </recommendedName>
</protein>
<comment type="caution">
    <text evidence="2">The sequence shown here is derived from an EMBL/GenBank/DDBJ whole genome shotgun (WGS) entry which is preliminary data.</text>
</comment>
<dbReference type="AlphaFoldDB" id="A0A9N9KNW6"/>
<evidence type="ECO:0008006" key="4">
    <source>
        <dbReference type="Google" id="ProtNLM"/>
    </source>
</evidence>
<feature type="compositionally biased region" description="Acidic residues" evidence="1">
    <location>
        <begin position="276"/>
        <end position="287"/>
    </location>
</feature>
<feature type="compositionally biased region" description="Acidic residues" evidence="1">
    <location>
        <begin position="397"/>
        <end position="425"/>
    </location>
</feature>
<feature type="region of interest" description="Disordered" evidence="1">
    <location>
        <begin position="372"/>
        <end position="446"/>
    </location>
</feature>
<proteinExistence type="predicted"/>
<evidence type="ECO:0000313" key="2">
    <source>
        <dbReference type="EMBL" id="CAG8950606.1"/>
    </source>
</evidence>
<dbReference type="Proteomes" id="UP000696280">
    <property type="component" value="Unassembled WGS sequence"/>
</dbReference>